<keyword evidence="2 5" id="KW-0812">Transmembrane</keyword>
<name>A0AAU9QJQ1_9VIBR</name>
<sequence length="242" mass="26363">MLAVKLSQSKGCVNPITHFLKKDRANNKQLGCFQTLLHNQRYKNKASERSLKSTIELRLSMNLSAKTVVVIAIGAALYGIGGLPMFGIPVFANTTLKPAMAVLALFSVLFGPLVGFLVGFIGHWVTDLFAGWGVWLTWVLGSGIVGLIIGLFPSLTRNRLETGDFNMKDFALFVVLALLGNVFGYGCSAFLDTILYAEPFTKVFTQLSIIALGNTILIAIVGFFILKSVAKRNKQSRNLTEA</sequence>
<evidence type="ECO:0000256" key="1">
    <source>
        <dbReference type="ARBA" id="ARBA00022475"/>
    </source>
</evidence>
<gene>
    <name evidence="6" type="ORF">THF1A12_130047</name>
</gene>
<dbReference type="AlphaFoldDB" id="A0AAU9QJQ1"/>
<accession>A0AAU9QJQ1</accession>
<evidence type="ECO:0000256" key="4">
    <source>
        <dbReference type="ARBA" id="ARBA00023136"/>
    </source>
</evidence>
<feature type="transmembrane region" description="Helical" evidence="5">
    <location>
        <begin position="170"/>
        <end position="191"/>
    </location>
</feature>
<comment type="subcellular location">
    <subcellularLocation>
        <location evidence="5">Cell membrane</location>
        <topology evidence="5">Multi-pass membrane protein</topology>
    </subcellularLocation>
</comment>
<dbReference type="HAMAP" id="MF_01572">
    <property type="entry name" value="UPF0397"/>
    <property type="match status" value="1"/>
</dbReference>
<evidence type="ECO:0000256" key="5">
    <source>
        <dbReference type="HAMAP-Rule" id="MF_01572"/>
    </source>
</evidence>
<dbReference type="EMBL" id="CAKMUD010000035">
    <property type="protein sequence ID" value="CAH1574950.1"/>
    <property type="molecule type" value="Genomic_DNA"/>
</dbReference>
<dbReference type="PANTHER" id="PTHR37815:SF3">
    <property type="entry name" value="UPF0397 PROTEIN SPR0429"/>
    <property type="match status" value="1"/>
</dbReference>
<evidence type="ECO:0000313" key="6">
    <source>
        <dbReference type="EMBL" id="CAH1574950.1"/>
    </source>
</evidence>
<reference evidence="6" key="1">
    <citation type="submission" date="2022-01" db="EMBL/GenBank/DDBJ databases">
        <authorList>
            <person name="Lagorce A."/>
        </authorList>
    </citation>
    <scope>NUCLEOTIDE SEQUENCE</scope>
    <source>
        <strain evidence="6">Th15_F1_A12</strain>
    </source>
</reference>
<evidence type="ECO:0000256" key="2">
    <source>
        <dbReference type="ARBA" id="ARBA00022692"/>
    </source>
</evidence>
<dbReference type="PANTHER" id="PTHR37815">
    <property type="entry name" value="UPF0397 PROTEIN BC_2624-RELATED"/>
    <property type="match status" value="1"/>
</dbReference>
<feature type="transmembrane region" description="Helical" evidence="5">
    <location>
        <begin position="128"/>
        <end position="149"/>
    </location>
</feature>
<dbReference type="InterPro" id="IPR036259">
    <property type="entry name" value="MFS_trans_sf"/>
</dbReference>
<evidence type="ECO:0000313" key="7">
    <source>
        <dbReference type="Proteomes" id="UP001295462"/>
    </source>
</evidence>
<comment type="similarity">
    <text evidence="5">Belongs to the UPF0397 family.</text>
</comment>
<feature type="transmembrane region" description="Helical" evidence="5">
    <location>
        <begin position="68"/>
        <end position="92"/>
    </location>
</feature>
<feature type="transmembrane region" description="Helical" evidence="5">
    <location>
        <begin position="203"/>
        <end position="226"/>
    </location>
</feature>
<dbReference type="InterPro" id="IPR022914">
    <property type="entry name" value="UPF0397"/>
</dbReference>
<dbReference type="Proteomes" id="UP001295462">
    <property type="component" value="Unassembled WGS sequence"/>
</dbReference>
<feature type="transmembrane region" description="Helical" evidence="5">
    <location>
        <begin position="99"/>
        <end position="122"/>
    </location>
</feature>
<keyword evidence="3 5" id="KW-1133">Transmembrane helix</keyword>
<dbReference type="NCBIfam" id="NF010182">
    <property type="entry name" value="PRK13661.1"/>
    <property type="match status" value="1"/>
</dbReference>
<comment type="caution">
    <text evidence="6">The sequence shown here is derived from an EMBL/GenBank/DDBJ whole genome shotgun (WGS) entry which is preliminary data.</text>
</comment>
<dbReference type="SUPFAM" id="SSF103473">
    <property type="entry name" value="MFS general substrate transporter"/>
    <property type="match status" value="1"/>
</dbReference>
<keyword evidence="1 5" id="KW-1003">Cell membrane</keyword>
<organism evidence="6 7">
    <name type="scientific">Vibrio jasicida</name>
    <dbReference type="NCBI Taxonomy" id="766224"/>
    <lineage>
        <taxon>Bacteria</taxon>
        <taxon>Pseudomonadati</taxon>
        <taxon>Pseudomonadota</taxon>
        <taxon>Gammaproteobacteria</taxon>
        <taxon>Vibrionales</taxon>
        <taxon>Vibrionaceae</taxon>
        <taxon>Vibrio</taxon>
    </lineage>
</organism>
<protein>
    <recommendedName>
        <fullName evidence="5">UPF0397 protein THF1A12_130047</fullName>
    </recommendedName>
</protein>
<keyword evidence="4 5" id="KW-0472">Membrane</keyword>
<dbReference type="Pfam" id="PF07155">
    <property type="entry name" value="ECF-ribofla_trS"/>
    <property type="match status" value="1"/>
</dbReference>
<dbReference type="InterPro" id="IPR009825">
    <property type="entry name" value="ECF_substrate-spec-like"/>
</dbReference>
<proteinExistence type="inferred from homology"/>
<dbReference type="Gene3D" id="1.10.1760.20">
    <property type="match status" value="1"/>
</dbReference>
<dbReference type="GO" id="GO:0005886">
    <property type="term" value="C:plasma membrane"/>
    <property type="evidence" value="ECO:0007669"/>
    <property type="project" value="UniProtKB-SubCell"/>
</dbReference>
<evidence type="ECO:0000256" key="3">
    <source>
        <dbReference type="ARBA" id="ARBA00022989"/>
    </source>
</evidence>